<reference evidence="2" key="1">
    <citation type="journal article" date="2017" name="Proc. Natl. Acad. Sci. U.S.A.">
        <title>Simulation of Deepwater Horizon oil plume reveals substrate specialization within a complex community of hydrocarbon degraders.</title>
        <authorList>
            <person name="Hu P."/>
            <person name="Dubinsky E.A."/>
            <person name="Probst A.J."/>
            <person name="Wang J."/>
            <person name="Sieber C.M.K."/>
            <person name="Tom L.M."/>
            <person name="Gardinali P."/>
            <person name="Banfield J.F."/>
            <person name="Atlas R.M."/>
            <person name="Andersen G.L."/>
        </authorList>
    </citation>
    <scope>NUCLEOTIDE SEQUENCE [LARGE SCALE GENOMIC DNA]</scope>
</reference>
<dbReference type="Proteomes" id="UP000227088">
    <property type="component" value="Unassembled WGS sequence"/>
</dbReference>
<feature type="non-terminal residue" evidence="1">
    <location>
        <position position="1"/>
    </location>
</feature>
<evidence type="ECO:0000313" key="2">
    <source>
        <dbReference type="Proteomes" id="UP000227088"/>
    </source>
</evidence>
<name>A0A1Y5HU57_OLEAN</name>
<dbReference type="EMBL" id="MABE01000228">
    <property type="protein sequence ID" value="OUS40848.1"/>
    <property type="molecule type" value="Genomic_DNA"/>
</dbReference>
<evidence type="ECO:0000313" key="1">
    <source>
        <dbReference type="EMBL" id="OUS40848.1"/>
    </source>
</evidence>
<evidence type="ECO:0008006" key="3">
    <source>
        <dbReference type="Google" id="ProtNLM"/>
    </source>
</evidence>
<gene>
    <name evidence="1" type="ORF">A9R00_03920</name>
</gene>
<dbReference type="InterPro" id="IPR013783">
    <property type="entry name" value="Ig-like_fold"/>
</dbReference>
<proteinExistence type="predicted"/>
<accession>A0A1Y5HU57</accession>
<sequence length="449" mass="49702">TSADLDGRGIKHMPSMCLSCHGGTLLPISSQGEFNPLSLVSAKFNQLEVDSFEFLDSGQFSQAEQEAGIKLINQWVRDSYQQMENNDPLTKGYWSSLFAQELANQRYGDVDFLETNYQAEQVPSGWQQNLSRPEGVENLYTQVVEPHCISCHALRGYAAGNDDLVETVMINGEEVKLGNAIDFSNYEKFISYSDVIIDYVYRRGVMPLSLRNSERFWQPPYSAPALLASYLPGFDVLNAEGEIQPPGLPVSRIEANRIAASPMTLHGGASYFAQSFQWQIISGPEGHQGSIADEENITAQFSSDLAGDYVIALTVTNSKGSNSSEQAIRLNSQVKPEAEIDFISDIKPLLQNQLFNLRTCQSCHNPDVGIEGIPIHYDDNNTELYWDVRARVNFTAPTDSLLLQKPTRLQHGGGVRFDLTTELGLQSYSTLLSWILSGAPCGDDAVFCP</sequence>
<comment type="caution">
    <text evidence="1">The sequence shown here is derived from an EMBL/GenBank/DDBJ whole genome shotgun (WGS) entry which is preliminary data.</text>
</comment>
<dbReference type="AlphaFoldDB" id="A0A1Y5HU57"/>
<organism evidence="1 2">
    <name type="scientific">Oleispira antarctica</name>
    <dbReference type="NCBI Taxonomy" id="188908"/>
    <lineage>
        <taxon>Bacteria</taxon>
        <taxon>Pseudomonadati</taxon>
        <taxon>Pseudomonadota</taxon>
        <taxon>Gammaproteobacteria</taxon>
        <taxon>Oceanospirillales</taxon>
        <taxon>Oceanospirillaceae</taxon>
        <taxon>Oleispira</taxon>
    </lineage>
</organism>
<protein>
    <recommendedName>
        <fullName evidence="3">Cytochrome c domain-containing protein</fullName>
    </recommendedName>
</protein>
<dbReference type="Gene3D" id="2.60.40.10">
    <property type="entry name" value="Immunoglobulins"/>
    <property type="match status" value="1"/>
</dbReference>